<name>A0ABR6GXM9_9BURK</name>
<dbReference type="PANTHER" id="PTHR36922:SF1">
    <property type="entry name" value="DUF1993 DOMAIN-CONTAINING PROTEIN"/>
    <property type="match status" value="1"/>
</dbReference>
<keyword evidence="2" id="KW-1185">Reference proteome</keyword>
<dbReference type="Gene3D" id="1.20.120.450">
    <property type="entry name" value="dinb family like domain"/>
    <property type="match status" value="1"/>
</dbReference>
<dbReference type="Proteomes" id="UP000574369">
    <property type="component" value="Unassembled WGS sequence"/>
</dbReference>
<protein>
    <recommendedName>
        <fullName evidence="3">DUF1993 domain-containing protein</fullName>
    </recommendedName>
</protein>
<evidence type="ECO:0000313" key="2">
    <source>
        <dbReference type="Proteomes" id="UP000574369"/>
    </source>
</evidence>
<comment type="caution">
    <text evidence="1">The sequence shown here is derived from an EMBL/GenBank/DDBJ whole genome shotgun (WGS) entry which is preliminary data.</text>
</comment>
<dbReference type="RefSeq" id="WP_184295359.1">
    <property type="nucleotide sequence ID" value="NZ_JACHXO010000009.1"/>
</dbReference>
<dbReference type="InterPro" id="IPR018531">
    <property type="entry name" value="DUF1993"/>
</dbReference>
<evidence type="ECO:0008006" key="3">
    <source>
        <dbReference type="Google" id="ProtNLM"/>
    </source>
</evidence>
<dbReference type="InterPro" id="IPR034660">
    <property type="entry name" value="DinB/YfiT-like"/>
</dbReference>
<dbReference type="Pfam" id="PF09351">
    <property type="entry name" value="DUF1993"/>
    <property type="match status" value="1"/>
</dbReference>
<organism evidence="1 2">
    <name type="scientific">Roseateles terrae</name>
    <dbReference type="NCBI Taxonomy" id="431060"/>
    <lineage>
        <taxon>Bacteria</taxon>
        <taxon>Pseudomonadati</taxon>
        <taxon>Pseudomonadota</taxon>
        <taxon>Betaproteobacteria</taxon>
        <taxon>Burkholderiales</taxon>
        <taxon>Sphaerotilaceae</taxon>
        <taxon>Roseateles</taxon>
    </lineage>
</organism>
<evidence type="ECO:0000313" key="1">
    <source>
        <dbReference type="EMBL" id="MBB3196865.1"/>
    </source>
</evidence>
<accession>A0ABR6GXM9</accession>
<dbReference type="PANTHER" id="PTHR36922">
    <property type="entry name" value="BLL2446 PROTEIN"/>
    <property type="match status" value="1"/>
</dbReference>
<gene>
    <name evidence="1" type="ORF">FHS28_004290</name>
</gene>
<proteinExistence type="predicted"/>
<sequence>MDTPIDALGTCTRLAALLGRADHLLARAEDGRPTEFGLDRRLAPDMFSLAEQVVVLADSLIGSAALLTGHSASTVREAAWVFNRGAAEGLGELPVTLAAARHRLLAAHSAVIDMARDSPRPASQRADAEVVVARPGHVRRFRLAAFVHDYALPNAYFHLTMIHALLRQAGVVIGKADYEGPRPYTLD</sequence>
<reference evidence="1 2" key="1">
    <citation type="submission" date="2020-08" db="EMBL/GenBank/DDBJ databases">
        <title>Genomic Encyclopedia of Type Strains, Phase III (KMG-III): the genomes of soil and plant-associated and newly described type strains.</title>
        <authorList>
            <person name="Whitman W."/>
        </authorList>
    </citation>
    <scope>NUCLEOTIDE SEQUENCE [LARGE SCALE GENOMIC DNA]</scope>
    <source>
        <strain evidence="1 2">CECT 7247</strain>
    </source>
</reference>
<dbReference type="SUPFAM" id="SSF109854">
    <property type="entry name" value="DinB/YfiT-like putative metalloenzymes"/>
    <property type="match status" value="1"/>
</dbReference>
<dbReference type="EMBL" id="JACHXO010000009">
    <property type="protein sequence ID" value="MBB3196865.1"/>
    <property type="molecule type" value="Genomic_DNA"/>
</dbReference>